<evidence type="ECO:0000313" key="1">
    <source>
        <dbReference type="EMBL" id="MQN91359.1"/>
    </source>
</evidence>
<dbReference type="GO" id="GO:0003697">
    <property type="term" value="F:single-stranded DNA binding"/>
    <property type="evidence" value="ECO:0007669"/>
    <property type="project" value="InterPro"/>
</dbReference>
<dbReference type="InterPro" id="IPR000424">
    <property type="entry name" value="Primosome_PriB/ssb"/>
</dbReference>
<reference evidence="2" key="1">
    <citation type="submission" date="2019-09" db="EMBL/GenBank/DDBJ databases">
        <title>Distinct polysaccharide growth profiles of human intestinal Prevotella copri isolates.</title>
        <authorList>
            <person name="Fehlner-Peach H."/>
            <person name="Magnabosco C."/>
            <person name="Raghavan V."/>
            <person name="Scher J.U."/>
            <person name="Tett A."/>
            <person name="Cox L.M."/>
            <person name="Gottsegen C."/>
            <person name="Watters A."/>
            <person name="Wiltshire- Gordon J.D."/>
            <person name="Segata N."/>
            <person name="Bonneau R."/>
            <person name="Littman D.R."/>
        </authorList>
    </citation>
    <scope>NUCLEOTIDE SEQUENCE [LARGE SCALE GENOMIC DNA]</scope>
    <source>
        <strain evidence="2">iP54</strain>
    </source>
</reference>
<dbReference type="InterPro" id="IPR012340">
    <property type="entry name" value="NA-bd_OB-fold"/>
</dbReference>
<dbReference type="Proteomes" id="UP000420635">
    <property type="component" value="Unassembled WGS sequence"/>
</dbReference>
<dbReference type="AlphaFoldDB" id="A0A646HGJ5"/>
<keyword evidence="1" id="KW-0238">DNA-binding</keyword>
<dbReference type="EMBL" id="VZBQ01000164">
    <property type="protein sequence ID" value="MQN91359.1"/>
    <property type="molecule type" value="Genomic_DNA"/>
</dbReference>
<dbReference type="RefSeq" id="WP_153112805.1">
    <property type="nucleotide sequence ID" value="NZ_VZAS01000049.1"/>
</dbReference>
<comment type="caution">
    <text evidence="1">The sequence shown here is derived from an EMBL/GenBank/DDBJ whole genome shotgun (WGS) entry which is preliminary data.</text>
</comment>
<sequence length="110" mass="12294">MNAMNNFTISGFVVKDAEVKNFEKSSIARFGLSFKTSEKNGNTEVVKSAIVNIETWIKNDDAATQELLKKGSLIKIEGFFKADPYTKDGKSVNLYRLVATKIEQVQKKAQ</sequence>
<dbReference type="Pfam" id="PF00436">
    <property type="entry name" value="SSB"/>
    <property type="match status" value="1"/>
</dbReference>
<dbReference type="SUPFAM" id="SSF50249">
    <property type="entry name" value="Nucleic acid-binding proteins"/>
    <property type="match status" value="1"/>
</dbReference>
<protein>
    <submittedName>
        <fullName evidence="1">Single-stranded DNA-binding protein</fullName>
    </submittedName>
</protein>
<dbReference type="PROSITE" id="PS50935">
    <property type="entry name" value="SSB"/>
    <property type="match status" value="1"/>
</dbReference>
<dbReference type="Gene3D" id="2.40.50.140">
    <property type="entry name" value="Nucleic acid-binding proteins"/>
    <property type="match status" value="1"/>
</dbReference>
<gene>
    <name evidence="1" type="ORF">F7D59_16250</name>
</gene>
<evidence type="ECO:0000313" key="2">
    <source>
        <dbReference type="Proteomes" id="UP000420635"/>
    </source>
</evidence>
<proteinExistence type="predicted"/>
<accession>A0A646HGJ5</accession>
<name>A0A646HGJ5_9BACT</name>
<organism evidence="1 2">
    <name type="scientific">Segatella copri</name>
    <dbReference type="NCBI Taxonomy" id="165179"/>
    <lineage>
        <taxon>Bacteria</taxon>
        <taxon>Pseudomonadati</taxon>
        <taxon>Bacteroidota</taxon>
        <taxon>Bacteroidia</taxon>
        <taxon>Bacteroidales</taxon>
        <taxon>Prevotellaceae</taxon>
        <taxon>Segatella</taxon>
    </lineage>
</organism>